<sequence length="145" mass="16489">MQDPRTPHLIAAFHLLRYLKQDPIQGVHISNDPDRTVQAFCDSDWPSCPDSKRSVSGYLVLLGNSPTSWKVKKEETISLSSPEAEYRSLRKVVGELTWLQRLLDELTIHNSSPIDIYCDSQSSRHITHNLCSMREPSILKLTSTL</sequence>
<reference evidence="1 2" key="1">
    <citation type="submission" date="2024-02" db="EMBL/GenBank/DDBJ databases">
        <title>de novo genome assembly of Solanum bulbocastanum strain 11H21.</title>
        <authorList>
            <person name="Hosaka A.J."/>
        </authorList>
    </citation>
    <scope>NUCLEOTIDE SEQUENCE [LARGE SCALE GENOMIC DNA]</scope>
    <source>
        <tissue evidence="1">Young leaves</tissue>
    </source>
</reference>
<proteinExistence type="predicted"/>
<organism evidence="1 2">
    <name type="scientific">Solanum bulbocastanum</name>
    <name type="common">Wild potato</name>
    <dbReference type="NCBI Taxonomy" id="147425"/>
    <lineage>
        <taxon>Eukaryota</taxon>
        <taxon>Viridiplantae</taxon>
        <taxon>Streptophyta</taxon>
        <taxon>Embryophyta</taxon>
        <taxon>Tracheophyta</taxon>
        <taxon>Spermatophyta</taxon>
        <taxon>Magnoliopsida</taxon>
        <taxon>eudicotyledons</taxon>
        <taxon>Gunneridae</taxon>
        <taxon>Pentapetalae</taxon>
        <taxon>asterids</taxon>
        <taxon>lamiids</taxon>
        <taxon>Solanales</taxon>
        <taxon>Solanaceae</taxon>
        <taxon>Solanoideae</taxon>
        <taxon>Solaneae</taxon>
        <taxon>Solanum</taxon>
    </lineage>
</organism>
<gene>
    <name evidence="1" type="ORF">RDI58_019732</name>
</gene>
<name>A0AAN8TAS4_SOLBU</name>
<comment type="caution">
    <text evidence="1">The sequence shown here is derived from an EMBL/GenBank/DDBJ whole genome shotgun (WGS) entry which is preliminary data.</text>
</comment>
<protein>
    <submittedName>
        <fullName evidence="1">Uncharacterized protein</fullName>
    </submittedName>
</protein>
<dbReference type="CDD" id="cd09272">
    <property type="entry name" value="RNase_HI_RT_Ty1"/>
    <property type="match status" value="1"/>
</dbReference>
<keyword evidence="2" id="KW-1185">Reference proteome</keyword>
<dbReference type="PANTHER" id="PTHR11439">
    <property type="entry name" value="GAG-POL-RELATED RETROTRANSPOSON"/>
    <property type="match status" value="1"/>
</dbReference>
<dbReference type="Proteomes" id="UP001371456">
    <property type="component" value="Unassembled WGS sequence"/>
</dbReference>
<accession>A0AAN8TAS4</accession>
<evidence type="ECO:0000313" key="1">
    <source>
        <dbReference type="EMBL" id="KAK6781936.1"/>
    </source>
</evidence>
<dbReference type="EMBL" id="JBANQN010000008">
    <property type="protein sequence ID" value="KAK6781936.1"/>
    <property type="molecule type" value="Genomic_DNA"/>
</dbReference>
<evidence type="ECO:0000313" key="2">
    <source>
        <dbReference type="Proteomes" id="UP001371456"/>
    </source>
</evidence>
<dbReference type="PANTHER" id="PTHR11439:SF469">
    <property type="entry name" value="REVERSE TRANSCRIPTASE TY1_COPIA-TYPE DOMAIN-CONTAINING PROTEIN"/>
    <property type="match status" value="1"/>
</dbReference>
<dbReference type="AlphaFoldDB" id="A0AAN8TAS4"/>